<dbReference type="Pfam" id="PF13563">
    <property type="entry name" value="2_5_RNA_ligase2"/>
    <property type="match status" value="1"/>
</dbReference>
<dbReference type="GO" id="GO:0004113">
    <property type="term" value="F:2',3'-cyclic-nucleotide 3'-phosphodiesterase activity"/>
    <property type="evidence" value="ECO:0007669"/>
    <property type="project" value="InterPro"/>
</dbReference>
<comment type="catalytic activity">
    <reaction evidence="2">
        <text>a 3'-end 2',3'-cyclophospho-ribonucleotide-RNA + H2O = a 3'-end 2'-phospho-ribonucleotide-RNA + H(+)</text>
        <dbReference type="Rhea" id="RHEA:11828"/>
        <dbReference type="Rhea" id="RHEA-COMP:10464"/>
        <dbReference type="Rhea" id="RHEA-COMP:17353"/>
        <dbReference type="ChEBI" id="CHEBI:15377"/>
        <dbReference type="ChEBI" id="CHEBI:15378"/>
        <dbReference type="ChEBI" id="CHEBI:83064"/>
        <dbReference type="ChEBI" id="CHEBI:173113"/>
        <dbReference type="EC" id="3.1.4.58"/>
    </reaction>
</comment>
<keyword evidence="4" id="KW-0436">Ligase</keyword>
<comment type="similarity">
    <text evidence="2">Belongs to the 2H phosphoesterase superfamily. ThpR family.</text>
</comment>
<feature type="short sequence motif" description="HXTX 1" evidence="2">
    <location>
        <begin position="42"/>
        <end position="45"/>
    </location>
</feature>
<evidence type="ECO:0000256" key="1">
    <source>
        <dbReference type="ARBA" id="ARBA00022801"/>
    </source>
</evidence>
<dbReference type="HAMAP" id="MF_01940">
    <property type="entry name" value="RNA_CPDase"/>
    <property type="match status" value="1"/>
</dbReference>
<name>A0A1P8TJ63_9ACTN</name>
<evidence type="ECO:0000313" key="5">
    <source>
        <dbReference type="EMBL" id="QQC89969.1"/>
    </source>
</evidence>
<feature type="active site" description="Proton acceptor" evidence="2">
    <location>
        <position position="126"/>
    </location>
</feature>
<feature type="short sequence motif" description="HXTX 2" evidence="2">
    <location>
        <begin position="126"/>
        <end position="129"/>
    </location>
</feature>
<dbReference type="Proteomes" id="UP000596130">
    <property type="component" value="Chromosome"/>
</dbReference>
<dbReference type="SUPFAM" id="SSF55144">
    <property type="entry name" value="LigT-like"/>
    <property type="match status" value="1"/>
</dbReference>
<dbReference type="OrthoDB" id="9787070at2"/>
<dbReference type="PANTHER" id="PTHR35561">
    <property type="entry name" value="RNA 2',3'-CYCLIC PHOSPHODIESTERASE"/>
    <property type="match status" value="1"/>
</dbReference>
<dbReference type="EMBL" id="CP015588">
    <property type="protein sequence ID" value="APY87673.1"/>
    <property type="molecule type" value="Genomic_DNA"/>
</dbReference>
<dbReference type="Proteomes" id="UP000187191">
    <property type="component" value="Chromosome"/>
</dbReference>
<dbReference type="PANTHER" id="PTHR35561:SF1">
    <property type="entry name" value="RNA 2',3'-CYCLIC PHOSPHODIESTERASE"/>
    <property type="match status" value="1"/>
</dbReference>
<keyword evidence="1 2" id="KW-0378">Hydrolase</keyword>
<dbReference type="GO" id="GO:0016874">
    <property type="term" value="F:ligase activity"/>
    <property type="evidence" value="ECO:0007669"/>
    <property type="project" value="UniProtKB-KW"/>
</dbReference>
<proteinExistence type="inferred from homology"/>
<dbReference type="Gene3D" id="3.90.1140.10">
    <property type="entry name" value="Cyclic phosphodiesterase"/>
    <property type="match status" value="1"/>
</dbReference>
<evidence type="ECO:0000256" key="2">
    <source>
        <dbReference type="HAMAP-Rule" id="MF_01940"/>
    </source>
</evidence>
<organism evidence="5 7">
    <name type="scientific">Streptomyces alfalfae</name>
    <dbReference type="NCBI Taxonomy" id="1642299"/>
    <lineage>
        <taxon>Bacteria</taxon>
        <taxon>Bacillati</taxon>
        <taxon>Actinomycetota</taxon>
        <taxon>Actinomycetes</taxon>
        <taxon>Kitasatosporales</taxon>
        <taxon>Streptomycetaceae</taxon>
        <taxon>Streptomyces</taxon>
    </lineage>
</organism>
<dbReference type="NCBIfam" id="TIGR02258">
    <property type="entry name" value="2_5_ligase"/>
    <property type="match status" value="1"/>
</dbReference>
<protein>
    <recommendedName>
        <fullName evidence="2">RNA 2',3'-cyclic phosphodiesterase</fullName>
        <shortName evidence="2">RNA 2',3'-CPDase</shortName>
        <ecNumber evidence="2">3.1.4.58</ecNumber>
    </recommendedName>
</protein>
<comment type="function">
    <text evidence="2">Hydrolyzes RNA 2',3'-cyclic phosphodiester to an RNA 2'-phosphomonoester.</text>
</comment>
<dbReference type="RefSeq" id="WP_076685569.1">
    <property type="nucleotide sequence ID" value="NZ_CP015588.1"/>
</dbReference>
<dbReference type="AlphaFoldDB" id="A0A1P8TJ63"/>
<feature type="compositionally biased region" description="Gly residues" evidence="3">
    <location>
        <begin position="184"/>
        <end position="203"/>
    </location>
</feature>
<feature type="active site" description="Proton donor" evidence="2">
    <location>
        <position position="42"/>
    </location>
</feature>
<keyword evidence="6" id="KW-1185">Reference proteome</keyword>
<dbReference type="EMBL" id="CP065959">
    <property type="protein sequence ID" value="QQC89969.1"/>
    <property type="molecule type" value="Genomic_DNA"/>
</dbReference>
<evidence type="ECO:0000313" key="7">
    <source>
        <dbReference type="Proteomes" id="UP000596130"/>
    </source>
</evidence>
<reference evidence="4 6" key="1">
    <citation type="submission" date="2016-05" db="EMBL/GenBank/DDBJ databases">
        <authorList>
            <person name="Gu J."/>
        </authorList>
    </citation>
    <scope>NUCLEOTIDE SEQUENCE [LARGE SCALE GENOMIC DNA]</scope>
    <source>
        <strain evidence="4 6">ACCC40021</strain>
    </source>
</reference>
<evidence type="ECO:0000313" key="4">
    <source>
        <dbReference type="EMBL" id="APY87673.1"/>
    </source>
</evidence>
<feature type="region of interest" description="Disordered" evidence="3">
    <location>
        <begin position="166"/>
        <end position="203"/>
    </location>
</feature>
<accession>A0A1P8TJ63</accession>
<dbReference type="InterPro" id="IPR009097">
    <property type="entry name" value="Cyclic_Pdiesterase"/>
</dbReference>
<evidence type="ECO:0000256" key="3">
    <source>
        <dbReference type="SAM" id="MobiDB-lite"/>
    </source>
</evidence>
<reference evidence="5 7" key="2">
    <citation type="submission" date="2020-12" db="EMBL/GenBank/DDBJ databases">
        <title>Identification and biosynthesis of polyene macrolides produced by Streptomyces alfalfae Men-myco-93-63.</title>
        <authorList>
            <person name="Liu D."/>
            <person name="Li Y."/>
            <person name="Liu L."/>
            <person name="Han X."/>
            <person name="Shen F."/>
        </authorList>
    </citation>
    <scope>NUCLEOTIDE SEQUENCE [LARGE SCALE GENOMIC DNA]</scope>
    <source>
        <strain evidence="5 7">Men-myco-93-63</strain>
    </source>
</reference>
<evidence type="ECO:0000313" key="6">
    <source>
        <dbReference type="Proteomes" id="UP000187191"/>
    </source>
</evidence>
<dbReference type="KEGG" id="ssia:A7J05_19885"/>
<dbReference type="EC" id="3.1.4.58" evidence="2"/>
<sequence>MRLFVAVVPPDAVAAELASAVASLRELPGSGALRWTARESWHFTLAFLGEVDEAAVPGLTARLGRAAHRTPPFSLALRGGGHFGDRALWVGAAGGAPELRLLARRTEAAARKAGLAVEEHRAYRPHLTLARGRGGTELGPYADALDAFRGAPWTVRELTLVRSELPRSGVPGERPRYEVLGRRPLGGGAASPGGGSREPGGAG</sequence>
<dbReference type="InterPro" id="IPR004175">
    <property type="entry name" value="RNA_CPDase"/>
</dbReference>
<gene>
    <name evidence="5" type="primary">thpR</name>
    <name evidence="4" type="ORF">A7J05_19885</name>
    <name evidence="5" type="ORF">I8755_17280</name>
</gene>
<dbReference type="GO" id="GO:0008664">
    <property type="term" value="F:RNA 2',3'-cyclic 3'-phosphodiesterase activity"/>
    <property type="evidence" value="ECO:0007669"/>
    <property type="project" value="UniProtKB-EC"/>
</dbReference>